<sequence>MQLDVFDKVELSFGTHDKFSFLRKTLGSLSSLFGIAFNFTELVKDEYPPLAFFVNPIRCVRALEPLRVWTFFYFLARKKFYPL</sequence>
<name>V6IFV3_9LEPT</name>
<dbReference type="Proteomes" id="UP000018747">
    <property type="component" value="Unassembled WGS sequence"/>
</dbReference>
<gene>
    <name evidence="1" type="ORF">LEP1GSC062_0838</name>
</gene>
<accession>V6IFV3</accession>
<dbReference type="EMBL" id="AHMT02000015">
    <property type="protein sequence ID" value="EQA63973.1"/>
    <property type="molecule type" value="Genomic_DNA"/>
</dbReference>
<keyword evidence="2" id="KW-1185">Reference proteome</keyword>
<evidence type="ECO:0000313" key="2">
    <source>
        <dbReference type="Proteomes" id="UP000018747"/>
    </source>
</evidence>
<evidence type="ECO:0000313" key="1">
    <source>
        <dbReference type="EMBL" id="EQA63973.1"/>
    </source>
</evidence>
<comment type="caution">
    <text evidence="1">The sequence shown here is derived from an EMBL/GenBank/DDBJ whole genome shotgun (WGS) entry which is preliminary data.</text>
</comment>
<dbReference type="AlphaFoldDB" id="V6IFV3"/>
<proteinExistence type="predicted"/>
<protein>
    <submittedName>
        <fullName evidence="1">Uncharacterized protein</fullName>
    </submittedName>
</protein>
<organism evidence="1 2">
    <name type="scientific">Leptospira alexanderi serovar Manhao 3 str. L 60</name>
    <dbReference type="NCBI Taxonomy" id="1049759"/>
    <lineage>
        <taxon>Bacteria</taxon>
        <taxon>Pseudomonadati</taxon>
        <taxon>Spirochaetota</taxon>
        <taxon>Spirochaetia</taxon>
        <taxon>Leptospirales</taxon>
        <taxon>Leptospiraceae</taxon>
        <taxon>Leptospira</taxon>
    </lineage>
</organism>
<reference evidence="1" key="1">
    <citation type="submission" date="2013-05" db="EMBL/GenBank/DDBJ databases">
        <authorList>
            <person name="Harkins D.M."/>
            <person name="Durkin A.S."/>
            <person name="Brinkac L.M."/>
            <person name="Haft D.H."/>
            <person name="Selengut J.D."/>
            <person name="Sanka R."/>
            <person name="DePew J."/>
            <person name="Purushe J."/>
            <person name="Hartskeerl R.A."/>
            <person name="Ahmed A."/>
            <person name="van der Linden H."/>
            <person name="Goris M.G.A."/>
            <person name="Vinetz J.M."/>
            <person name="Sutton G.G."/>
            <person name="Nierman W.C."/>
            <person name="Fouts D.E."/>
        </authorList>
    </citation>
    <scope>NUCLEOTIDE SEQUENCE [LARGE SCALE GENOMIC DNA]</scope>
    <source>
        <strain evidence="1">L 60</strain>
    </source>
</reference>